<dbReference type="AlphaFoldDB" id="A0A1H9KAF3"/>
<gene>
    <name evidence="11" type="ORF">SAMN05444359_12021</name>
</gene>
<evidence type="ECO:0000256" key="7">
    <source>
        <dbReference type="ARBA" id="ARBA00023146"/>
    </source>
</evidence>
<comment type="similarity">
    <text evidence="1 9">Belongs to the class-I aminoacyl-tRNA synthetase family.</text>
</comment>
<dbReference type="PRINTS" id="PR01039">
    <property type="entry name" value="TRNASYNTHTRP"/>
</dbReference>
<dbReference type="InterPro" id="IPR014729">
    <property type="entry name" value="Rossmann-like_a/b/a_fold"/>
</dbReference>
<name>A0A1H9KAF3_9BACT</name>
<evidence type="ECO:0000256" key="6">
    <source>
        <dbReference type="ARBA" id="ARBA00022917"/>
    </source>
</evidence>
<keyword evidence="10" id="KW-0175">Coiled coil</keyword>
<dbReference type="CDD" id="cd00806">
    <property type="entry name" value="TrpRS_core"/>
    <property type="match status" value="1"/>
</dbReference>
<evidence type="ECO:0000256" key="5">
    <source>
        <dbReference type="ARBA" id="ARBA00022840"/>
    </source>
</evidence>
<organism evidence="11 12">
    <name type="scientific">Neolewinella agarilytica</name>
    <dbReference type="NCBI Taxonomy" id="478744"/>
    <lineage>
        <taxon>Bacteria</taxon>
        <taxon>Pseudomonadati</taxon>
        <taxon>Bacteroidota</taxon>
        <taxon>Saprospiria</taxon>
        <taxon>Saprospirales</taxon>
        <taxon>Lewinellaceae</taxon>
        <taxon>Neolewinella</taxon>
    </lineage>
</organism>
<evidence type="ECO:0000256" key="9">
    <source>
        <dbReference type="RuleBase" id="RU363036"/>
    </source>
</evidence>
<proteinExistence type="inferred from homology"/>
<evidence type="ECO:0000313" key="11">
    <source>
        <dbReference type="EMBL" id="SEQ96130.1"/>
    </source>
</evidence>
<dbReference type="GO" id="GO:0005829">
    <property type="term" value="C:cytosol"/>
    <property type="evidence" value="ECO:0007669"/>
    <property type="project" value="TreeGrafter"/>
</dbReference>
<keyword evidence="7 9" id="KW-0030">Aminoacyl-tRNA synthetase</keyword>
<dbReference type="InterPro" id="IPR002305">
    <property type="entry name" value="aa-tRNA-synth_Ic"/>
</dbReference>
<protein>
    <recommendedName>
        <fullName evidence="2 8">Tryptophan--tRNA ligase</fullName>
        <ecNumber evidence="2 8">6.1.1.2</ecNumber>
    </recommendedName>
</protein>
<accession>A0A1H9KAF3</accession>
<evidence type="ECO:0000256" key="4">
    <source>
        <dbReference type="ARBA" id="ARBA00022741"/>
    </source>
</evidence>
<dbReference type="GO" id="GO:0005524">
    <property type="term" value="F:ATP binding"/>
    <property type="evidence" value="ECO:0007669"/>
    <property type="project" value="UniProtKB-KW"/>
</dbReference>
<evidence type="ECO:0000256" key="1">
    <source>
        <dbReference type="ARBA" id="ARBA00005594"/>
    </source>
</evidence>
<dbReference type="NCBIfam" id="TIGR00233">
    <property type="entry name" value="trpS"/>
    <property type="match status" value="1"/>
</dbReference>
<keyword evidence="6 9" id="KW-0648">Protein biosynthesis</keyword>
<evidence type="ECO:0000313" key="12">
    <source>
        <dbReference type="Proteomes" id="UP000199021"/>
    </source>
</evidence>
<keyword evidence="5 9" id="KW-0067">ATP-binding</keyword>
<dbReference type="STRING" id="478744.SAMN05444359_12021"/>
<dbReference type="FunCoup" id="A0A1H9KAF3">
    <property type="interactions" value="429"/>
</dbReference>
<evidence type="ECO:0000256" key="8">
    <source>
        <dbReference type="NCBIfam" id="TIGR00233"/>
    </source>
</evidence>
<evidence type="ECO:0000256" key="3">
    <source>
        <dbReference type="ARBA" id="ARBA00022598"/>
    </source>
</evidence>
<dbReference type="Gene3D" id="3.40.50.620">
    <property type="entry name" value="HUPs"/>
    <property type="match status" value="1"/>
</dbReference>
<dbReference type="GO" id="GO:0006436">
    <property type="term" value="P:tryptophanyl-tRNA aminoacylation"/>
    <property type="evidence" value="ECO:0007669"/>
    <property type="project" value="UniProtKB-UniRule"/>
</dbReference>
<dbReference type="InterPro" id="IPR002306">
    <property type="entry name" value="Trp-tRNA-ligase"/>
</dbReference>
<dbReference type="OrthoDB" id="9801042at2"/>
<dbReference type="Pfam" id="PF00579">
    <property type="entry name" value="tRNA-synt_1b"/>
    <property type="match status" value="1"/>
</dbReference>
<dbReference type="Proteomes" id="UP000199021">
    <property type="component" value="Unassembled WGS sequence"/>
</dbReference>
<keyword evidence="4 9" id="KW-0547">Nucleotide-binding</keyword>
<keyword evidence="12" id="KW-1185">Reference proteome</keyword>
<dbReference type="PANTHER" id="PTHR43766">
    <property type="entry name" value="TRYPTOPHAN--TRNA LIGASE, MITOCHONDRIAL"/>
    <property type="match status" value="1"/>
</dbReference>
<keyword evidence="3 9" id="KW-0436">Ligase</keyword>
<feature type="coiled-coil region" evidence="10">
    <location>
        <begin position="287"/>
        <end position="314"/>
    </location>
</feature>
<dbReference type="GO" id="GO:0004830">
    <property type="term" value="F:tryptophan-tRNA ligase activity"/>
    <property type="evidence" value="ECO:0007669"/>
    <property type="project" value="UniProtKB-UniRule"/>
</dbReference>
<dbReference type="PANTHER" id="PTHR43766:SF1">
    <property type="entry name" value="TRYPTOPHAN--TRNA LIGASE, MITOCHONDRIAL"/>
    <property type="match status" value="1"/>
</dbReference>
<dbReference type="EMBL" id="FOFB01000020">
    <property type="protein sequence ID" value="SEQ96130.1"/>
    <property type="molecule type" value="Genomic_DNA"/>
</dbReference>
<dbReference type="InParanoid" id="A0A1H9KAF3"/>
<evidence type="ECO:0000256" key="10">
    <source>
        <dbReference type="SAM" id="Coils"/>
    </source>
</evidence>
<evidence type="ECO:0000256" key="2">
    <source>
        <dbReference type="ARBA" id="ARBA00013161"/>
    </source>
</evidence>
<dbReference type="SUPFAM" id="SSF52374">
    <property type="entry name" value="Nucleotidylyl transferase"/>
    <property type="match status" value="1"/>
</dbReference>
<dbReference type="Gene3D" id="1.10.240.10">
    <property type="entry name" value="Tyrosyl-Transfer RNA Synthetase"/>
    <property type="match status" value="1"/>
</dbReference>
<sequence length="337" mass="37277">MSQNKTILSGVKPTGKIHFGRYFGAVENWIRLQESYNCYYMVANYHAMTMPFEGKKLAQDSWEVCFNLLACGIKPENLFIQSLIPEHAELSWILGCYTSAGQLSRMTQFKDKSAQNAEKGSEGFISGGLLTYPVLQAADILIYKADLVPVGKDQEQHLELTRNIAQRFNNQSGQEYFPVPEALYSKVVKVMSTADPMRKMSASMGDKHNIDVFAEEKVIRKQIGSAVTDSGAADAGAMSPGVSNLFSLLNAAGATGAHASLMQDYEQGSLKYSDLKTAVADELVTISTGIRERMAELKQDRKAVKNQIKHSSHEIRKTAQETLKEVKDICGLANIRF</sequence>
<dbReference type="InterPro" id="IPR050203">
    <property type="entry name" value="Trp-tRNA_synthetase"/>
</dbReference>
<dbReference type="RefSeq" id="WP_090170623.1">
    <property type="nucleotide sequence ID" value="NZ_FOFB01000020.1"/>
</dbReference>
<reference evidence="12" key="1">
    <citation type="submission" date="2016-10" db="EMBL/GenBank/DDBJ databases">
        <authorList>
            <person name="Varghese N."/>
            <person name="Submissions S."/>
        </authorList>
    </citation>
    <scope>NUCLEOTIDE SEQUENCE [LARGE SCALE GENOMIC DNA]</scope>
    <source>
        <strain evidence="12">DSM 24740</strain>
    </source>
</reference>
<dbReference type="EC" id="6.1.1.2" evidence="2 8"/>